<evidence type="ECO:0000313" key="3">
    <source>
        <dbReference type="Proteomes" id="UP000008022"/>
    </source>
</evidence>
<keyword evidence="1" id="KW-0472">Membrane</keyword>
<keyword evidence="1" id="KW-1133">Transmembrane helix</keyword>
<name>A0A0E0NWE4_ORYRU</name>
<dbReference type="EnsemblPlants" id="ORUFI03G21730.1">
    <property type="protein sequence ID" value="ORUFI03G21730.1"/>
    <property type="gene ID" value="ORUFI03G21730"/>
</dbReference>
<reference evidence="3" key="1">
    <citation type="submission" date="2013-06" db="EMBL/GenBank/DDBJ databases">
        <authorList>
            <person name="Zhao Q."/>
        </authorList>
    </citation>
    <scope>NUCLEOTIDE SEQUENCE</scope>
    <source>
        <strain evidence="3">cv. W1943</strain>
    </source>
</reference>
<dbReference type="HOGENOM" id="CLU_1417124_0_0_1"/>
<feature type="transmembrane region" description="Helical" evidence="1">
    <location>
        <begin position="161"/>
        <end position="190"/>
    </location>
</feature>
<dbReference type="Gramene" id="ORUFI03G21730.1">
    <property type="protein sequence ID" value="ORUFI03G21730.1"/>
    <property type="gene ID" value="ORUFI03G21730"/>
</dbReference>
<keyword evidence="1" id="KW-0812">Transmembrane</keyword>
<reference evidence="2" key="2">
    <citation type="submission" date="2015-06" db="UniProtKB">
        <authorList>
            <consortium name="EnsemblPlants"/>
        </authorList>
    </citation>
    <scope>IDENTIFICATION</scope>
</reference>
<organism evidence="2 3">
    <name type="scientific">Oryza rufipogon</name>
    <name type="common">Brownbeard rice</name>
    <name type="synonym">Asian wild rice</name>
    <dbReference type="NCBI Taxonomy" id="4529"/>
    <lineage>
        <taxon>Eukaryota</taxon>
        <taxon>Viridiplantae</taxon>
        <taxon>Streptophyta</taxon>
        <taxon>Embryophyta</taxon>
        <taxon>Tracheophyta</taxon>
        <taxon>Spermatophyta</taxon>
        <taxon>Magnoliopsida</taxon>
        <taxon>Liliopsida</taxon>
        <taxon>Poales</taxon>
        <taxon>Poaceae</taxon>
        <taxon>BOP clade</taxon>
        <taxon>Oryzoideae</taxon>
        <taxon>Oryzeae</taxon>
        <taxon>Oryzinae</taxon>
        <taxon>Oryza</taxon>
    </lineage>
</organism>
<dbReference type="Proteomes" id="UP000008022">
    <property type="component" value="Unassembled WGS sequence"/>
</dbReference>
<dbReference type="AlphaFoldDB" id="A0A0E0NWE4"/>
<evidence type="ECO:0000313" key="2">
    <source>
        <dbReference type="EnsemblPlants" id="ORUFI03G21730.1"/>
    </source>
</evidence>
<feature type="transmembrane region" description="Helical" evidence="1">
    <location>
        <begin position="135"/>
        <end position="154"/>
    </location>
</feature>
<feature type="transmembrane region" description="Helical" evidence="1">
    <location>
        <begin position="105"/>
        <end position="123"/>
    </location>
</feature>
<sequence length="213" mass="24368">MFGWPGWEYSSTPPRRSVALHATYSACAAILPSRDGRRRLRRRLRLRLRRRPSSTVAREVNGRRLVPRSDTQTIQRTMAQALVQPEEVPDFTNRERDQLEFMRHVCNYAMGGLLSASFVAVSANTLDIPEFTRRYLAVNACAFFLYALPTAALAHSISREWVWFNIVSATILVLSLYTVASAFALIQFWMKWTSRNVDTGCSIQQVPGLRRDK</sequence>
<accession>A0A0E0NWE4</accession>
<evidence type="ECO:0000256" key="1">
    <source>
        <dbReference type="SAM" id="Phobius"/>
    </source>
</evidence>
<keyword evidence="3" id="KW-1185">Reference proteome</keyword>
<protein>
    <submittedName>
        <fullName evidence="2">Uncharacterized protein</fullName>
    </submittedName>
</protein>
<proteinExistence type="predicted"/>